<dbReference type="InterPro" id="IPR010610">
    <property type="entry name" value="EryCIII-like_C"/>
</dbReference>
<protein>
    <submittedName>
        <fullName evidence="3">Glycosyltransferase, MGT family</fullName>
    </submittedName>
</protein>
<dbReference type="PANTHER" id="PTHR48050:SF13">
    <property type="entry name" value="STEROL 3-BETA-GLUCOSYLTRANSFERASE UGT80A2"/>
    <property type="match status" value="1"/>
</dbReference>
<proteinExistence type="inferred from homology"/>
<reference evidence="3" key="1">
    <citation type="submission" date="2017-05" db="EMBL/GenBank/DDBJ databases">
        <authorList>
            <person name="Varghese N."/>
            <person name="Submissions S."/>
        </authorList>
    </citation>
    <scope>NUCLEOTIDE SEQUENCE</scope>
    <source>
        <strain evidence="3">DSM 45262</strain>
    </source>
</reference>
<comment type="caution">
    <text evidence="3">The sequence shown here is derived from an EMBL/GenBank/DDBJ whole genome shotgun (WGS) entry which is preliminary data.</text>
</comment>
<keyword evidence="4" id="KW-1185">Reference proteome</keyword>
<gene>
    <name evidence="3" type="ORF">SAMN06265361_103150</name>
</gene>
<dbReference type="SUPFAM" id="SSF53756">
    <property type="entry name" value="UDP-Glycosyltransferase/glycogen phosphorylase"/>
    <property type="match status" value="1"/>
</dbReference>
<dbReference type="InterPro" id="IPR050426">
    <property type="entry name" value="Glycosyltransferase_28"/>
</dbReference>
<dbReference type="EMBL" id="FXTU01000003">
    <property type="protein sequence ID" value="SMP18542.1"/>
    <property type="molecule type" value="Genomic_DNA"/>
</dbReference>
<dbReference type="Pfam" id="PF06722">
    <property type="entry name" value="EryCIII-like_C"/>
    <property type="match status" value="1"/>
</dbReference>
<dbReference type="GO" id="GO:0017000">
    <property type="term" value="P:antibiotic biosynthetic process"/>
    <property type="evidence" value="ECO:0007669"/>
    <property type="project" value="UniProtKB-ARBA"/>
</dbReference>
<dbReference type="GO" id="GO:0016758">
    <property type="term" value="F:hexosyltransferase activity"/>
    <property type="evidence" value="ECO:0007669"/>
    <property type="project" value="UniProtKB-ARBA"/>
</dbReference>
<dbReference type="Proteomes" id="UP001157946">
    <property type="component" value="Unassembled WGS sequence"/>
</dbReference>
<feature type="domain" description="Erythromycin biosynthesis protein CIII-like C-terminal" evidence="2">
    <location>
        <begin position="234"/>
        <end position="363"/>
    </location>
</feature>
<name>A0AA46AF97_9BACL</name>
<dbReference type="Gene3D" id="3.40.50.2000">
    <property type="entry name" value="Glycogen Phosphorylase B"/>
    <property type="match status" value="2"/>
</dbReference>
<dbReference type="FunFam" id="3.40.50.2000:FF:000072">
    <property type="entry name" value="Glycosyl transferase"/>
    <property type="match status" value="1"/>
</dbReference>
<dbReference type="PANTHER" id="PTHR48050">
    <property type="entry name" value="STEROL 3-BETA-GLUCOSYLTRANSFERASE"/>
    <property type="match status" value="1"/>
</dbReference>
<sequence>MKVLFLIQPAHGHMNPSLAIAKELVRRGERTIFFTTPDFRNAVEAIGAGYQPIPEKFSLAHIVKEHGIFMIKDPDKFMKLSLQILQSQKEQAHELLEPLVREEADLIVYDHMCVWAKELLKNLQTPSVAYFSSFAMTEESVIMKQRARIINDEVVMAKLHEIFCANDGLNLVMIPKVFQPDHETLGSNFAFVGPQITERPNQPGLDTTLDPDRPIMYISLGSILSNTSFYLTCMEAFADTEWQVIMNVGPGTNIDSLEPTPDNFIIRNFVPQLEVLKQSQVFITHGGMNSTMESLWYEVPPIVIPQSSDQPLVAERIKKLGLGTTLSPSDVSVETLREAVAFAHTEPSIKQNLAQMKKELLAAGGTARAATLLQEYVKSYK</sequence>
<accession>A0AA46AF97</accession>
<dbReference type="InterPro" id="IPR002213">
    <property type="entry name" value="UDP_glucos_trans"/>
</dbReference>
<evidence type="ECO:0000256" key="1">
    <source>
        <dbReference type="ARBA" id="ARBA00009995"/>
    </source>
</evidence>
<dbReference type="CDD" id="cd03784">
    <property type="entry name" value="GT1_Gtf-like"/>
    <property type="match status" value="1"/>
</dbReference>
<dbReference type="GO" id="GO:0008194">
    <property type="term" value="F:UDP-glycosyltransferase activity"/>
    <property type="evidence" value="ECO:0007669"/>
    <property type="project" value="InterPro"/>
</dbReference>
<evidence type="ECO:0000259" key="2">
    <source>
        <dbReference type="Pfam" id="PF06722"/>
    </source>
</evidence>
<dbReference type="AlphaFoldDB" id="A0AA46AF97"/>
<organism evidence="3 4">
    <name type="scientific">Laceyella tengchongensis</name>
    <dbReference type="NCBI Taxonomy" id="574699"/>
    <lineage>
        <taxon>Bacteria</taxon>
        <taxon>Bacillati</taxon>
        <taxon>Bacillota</taxon>
        <taxon>Bacilli</taxon>
        <taxon>Bacillales</taxon>
        <taxon>Thermoactinomycetaceae</taxon>
        <taxon>Laceyella</taxon>
    </lineage>
</organism>
<evidence type="ECO:0000313" key="4">
    <source>
        <dbReference type="Proteomes" id="UP001157946"/>
    </source>
</evidence>
<evidence type="ECO:0000313" key="3">
    <source>
        <dbReference type="EMBL" id="SMP18542.1"/>
    </source>
</evidence>
<dbReference type="RefSeq" id="WP_284724212.1">
    <property type="nucleotide sequence ID" value="NZ_FXTU01000003.1"/>
</dbReference>
<comment type="similarity">
    <text evidence="1">Belongs to the UDP-glycosyltransferase family.</text>
</comment>